<organism evidence="2 3">
    <name type="scientific">Daedalea quercina L-15889</name>
    <dbReference type="NCBI Taxonomy" id="1314783"/>
    <lineage>
        <taxon>Eukaryota</taxon>
        <taxon>Fungi</taxon>
        <taxon>Dikarya</taxon>
        <taxon>Basidiomycota</taxon>
        <taxon>Agaricomycotina</taxon>
        <taxon>Agaricomycetes</taxon>
        <taxon>Polyporales</taxon>
        <taxon>Fomitopsis</taxon>
    </lineage>
</organism>
<reference evidence="2 3" key="1">
    <citation type="journal article" date="2016" name="Mol. Biol. Evol.">
        <title>Comparative Genomics of Early-Diverging Mushroom-Forming Fungi Provides Insights into the Origins of Lignocellulose Decay Capabilities.</title>
        <authorList>
            <person name="Nagy L.G."/>
            <person name="Riley R."/>
            <person name="Tritt A."/>
            <person name="Adam C."/>
            <person name="Daum C."/>
            <person name="Floudas D."/>
            <person name="Sun H."/>
            <person name="Yadav J.S."/>
            <person name="Pangilinan J."/>
            <person name="Larsson K.H."/>
            <person name="Matsuura K."/>
            <person name="Barry K."/>
            <person name="Labutti K."/>
            <person name="Kuo R."/>
            <person name="Ohm R.A."/>
            <person name="Bhattacharya S.S."/>
            <person name="Shirouzu T."/>
            <person name="Yoshinaga Y."/>
            <person name="Martin F.M."/>
            <person name="Grigoriev I.V."/>
            <person name="Hibbett D.S."/>
        </authorList>
    </citation>
    <scope>NUCLEOTIDE SEQUENCE [LARGE SCALE GENOMIC DNA]</scope>
    <source>
        <strain evidence="2 3">L-15889</strain>
    </source>
</reference>
<dbReference type="AlphaFoldDB" id="A0A165RDP9"/>
<dbReference type="Proteomes" id="UP000076727">
    <property type="component" value="Unassembled WGS sequence"/>
</dbReference>
<evidence type="ECO:0000313" key="3">
    <source>
        <dbReference type="Proteomes" id="UP000076727"/>
    </source>
</evidence>
<name>A0A165RDP9_9APHY</name>
<gene>
    <name evidence="2" type="ORF">DAEQUDRAFT_764496</name>
</gene>
<keyword evidence="1" id="KW-0472">Membrane</keyword>
<proteinExistence type="predicted"/>
<dbReference type="PANTHER" id="PTHR34706">
    <property type="entry name" value="SLR1338 PROTEIN"/>
    <property type="match status" value="1"/>
</dbReference>
<dbReference type="STRING" id="1314783.A0A165RDP9"/>
<keyword evidence="1" id="KW-1133">Transmembrane helix</keyword>
<accession>A0A165RDP9</accession>
<feature type="transmembrane region" description="Helical" evidence="1">
    <location>
        <begin position="62"/>
        <end position="82"/>
    </location>
</feature>
<protein>
    <submittedName>
        <fullName evidence="2">Uncharacterized protein</fullName>
    </submittedName>
</protein>
<dbReference type="EMBL" id="KV429050">
    <property type="protein sequence ID" value="KZT70617.1"/>
    <property type="molecule type" value="Genomic_DNA"/>
</dbReference>
<dbReference type="OrthoDB" id="2142040at2759"/>
<evidence type="ECO:0000313" key="2">
    <source>
        <dbReference type="EMBL" id="KZT70617.1"/>
    </source>
</evidence>
<evidence type="ECO:0000256" key="1">
    <source>
        <dbReference type="SAM" id="Phobius"/>
    </source>
</evidence>
<dbReference type="PANTHER" id="PTHR34706:SF3">
    <property type="entry name" value="ANKYRIN REPEAT PROTEIN (AFU_ORTHOLOGUE AFUA_7G06200)"/>
    <property type="match status" value="1"/>
</dbReference>
<keyword evidence="1" id="KW-0812">Transmembrane</keyword>
<keyword evidence="3" id="KW-1185">Reference proteome</keyword>
<sequence length="395" mass="44378">MVSLKQVRDKNLIHLLVDRNASLDFNALKNNKGQTERTIAKEVGMEQELLSVDKRKANRVSFIDYLVSTAIFVVSYINIGMIKEAVKGVIQKVFNFTGKRDTAGVKEVAKDILSPNVAKEFDEKFNEATNAGKQPDPAADPHCRGDACRYFVSPRTAKDFQNVLTDYVIEFPRGDPFIQNLAARAAKLPAPWPQRANRYIKQRDLVSRIACTATKIVPDDFGVELRFINSRITKSNVTTEEIDQTLASVRRDGDWYDTAKGHLGGVRVRSSCGRGELLQATVPRMRHITDGEPTNEPQTTFKDAIVECHSTLDSHILYSTSVMFCVSQIGDDLAAEVFLDGLRNDASIQDVVHCTAEKLDDKFDELRGNESRLEEWILGLRLLTKPMIMYSYKAD</sequence>